<dbReference type="GO" id="GO:0015074">
    <property type="term" value="P:DNA integration"/>
    <property type="evidence" value="ECO:0007669"/>
    <property type="project" value="InterPro"/>
</dbReference>
<name>A0AAE1LR83_9NEOP</name>
<protein>
    <submittedName>
        <fullName evidence="3">Uncharacterized transposon-derived protein</fullName>
    </submittedName>
</protein>
<accession>A0AAE1LR83</accession>
<comment type="caution">
    <text evidence="3">The sequence shown here is derived from an EMBL/GenBank/DDBJ whole genome shotgun (WGS) entry which is preliminary data.</text>
</comment>
<dbReference type="PANTHER" id="PTHR46585:SF1">
    <property type="entry name" value="CHROMO DOMAIN-CONTAINING PROTEIN"/>
    <property type="match status" value="1"/>
</dbReference>
<feature type="domain" description="Integrase catalytic" evidence="2">
    <location>
        <begin position="52"/>
        <end position="153"/>
    </location>
</feature>
<dbReference type="EMBL" id="JAHWGI010001378">
    <property type="protein sequence ID" value="KAK3929148.1"/>
    <property type="molecule type" value="Genomic_DNA"/>
</dbReference>
<organism evidence="3 4">
    <name type="scientific">Frankliniella fusca</name>
    <dbReference type="NCBI Taxonomy" id="407009"/>
    <lineage>
        <taxon>Eukaryota</taxon>
        <taxon>Metazoa</taxon>
        <taxon>Ecdysozoa</taxon>
        <taxon>Arthropoda</taxon>
        <taxon>Hexapoda</taxon>
        <taxon>Insecta</taxon>
        <taxon>Pterygota</taxon>
        <taxon>Neoptera</taxon>
        <taxon>Paraneoptera</taxon>
        <taxon>Thysanoptera</taxon>
        <taxon>Terebrantia</taxon>
        <taxon>Thripoidea</taxon>
        <taxon>Thripidae</taxon>
        <taxon>Frankliniella</taxon>
    </lineage>
</organism>
<dbReference type="InterPro" id="IPR001584">
    <property type="entry name" value="Integrase_cat-core"/>
</dbReference>
<dbReference type="PANTHER" id="PTHR46585">
    <property type="entry name" value="INTEGRASE CORE DOMAIN CONTAINING PROTEIN"/>
    <property type="match status" value="1"/>
</dbReference>
<dbReference type="InterPro" id="IPR012337">
    <property type="entry name" value="RNaseH-like_sf"/>
</dbReference>
<dbReference type="PROSITE" id="PS50994">
    <property type="entry name" value="INTEGRASE"/>
    <property type="match status" value="1"/>
</dbReference>
<gene>
    <name evidence="3" type="ORF">KUF71_002869</name>
</gene>
<dbReference type="Proteomes" id="UP001219518">
    <property type="component" value="Unassembled WGS sequence"/>
</dbReference>
<dbReference type="Pfam" id="PF00665">
    <property type="entry name" value="rve"/>
    <property type="match status" value="1"/>
</dbReference>
<dbReference type="SUPFAM" id="SSF53098">
    <property type="entry name" value="Ribonuclease H-like"/>
    <property type="match status" value="1"/>
</dbReference>
<evidence type="ECO:0000313" key="4">
    <source>
        <dbReference type="Proteomes" id="UP001219518"/>
    </source>
</evidence>
<feature type="compositionally biased region" description="Basic residues" evidence="1">
    <location>
        <begin position="510"/>
        <end position="530"/>
    </location>
</feature>
<feature type="region of interest" description="Disordered" evidence="1">
    <location>
        <begin position="500"/>
        <end position="538"/>
    </location>
</feature>
<dbReference type="InterPro" id="IPR036397">
    <property type="entry name" value="RNaseH_sf"/>
</dbReference>
<proteinExistence type="predicted"/>
<evidence type="ECO:0000259" key="2">
    <source>
        <dbReference type="PROSITE" id="PS50994"/>
    </source>
</evidence>
<dbReference type="GO" id="GO:0003676">
    <property type="term" value="F:nucleic acid binding"/>
    <property type="evidence" value="ECO:0007669"/>
    <property type="project" value="InterPro"/>
</dbReference>
<sequence>MPGNLGDVYHEPADPASYGTAWKLWDATGEKKEKITKYLQGEDAYTLHKPARRRFPRNVTYSDNIDESWQTDLTDFQSLKKDNDGFSYILCVIDVFSKFAWAVPIKDKSGPSIIKGFQTIFKTTDRRPTRLFSDKGKEYINKTFQKFLKENNITYIHTHNPDIKCSIVESNASPKVYPDNTTCHFKTELAQRMELHGHWQAALIELHYPNTIAHIVQGDNDITLVSDSYIDTVSARPGSFSSTKDFLVGIGDALKSFGNNNVLDTQPFTLLPDQRIKFMPFDVDEKTKVHFSPRLALQLGLAHAGPYPANEEILGVKPVDISLGIPSQMFIYMDVLEEQIIGHTRAPLLRTVPVDTKAQYGSMTVVHFDHPIYFDLRTKSFDTLEIYIKDHAGRNVPFDFGTSTFTMTRQDHITEFYLRQAGGGQYYAGSSYQKGHGIGSWLGGLFRTVLPLLKSGATAVGREAARAGAHVLADVASGDNFADSAKRHTGEAVQNLKRKAASAMNGSGRAIKRPKHTPVNHSVAKARSRRSSTPDYLT</sequence>
<evidence type="ECO:0000256" key="1">
    <source>
        <dbReference type="SAM" id="MobiDB-lite"/>
    </source>
</evidence>
<keyword evidence="4" id="KW-1185">Reference proteome</keyword>
<reference evidence="3" key="1">
    <citation type="submission" date="2021-07" db="EMBL/GenBank/DDBJ databases">
        <authorList>
            <person name="Catto M.A."/>
            <person name="Jacobson A."/>
            <person name="Kennedy G."/>
            <person name="Labadie P."/>
            <person name="Hunt B.G."/>
            <person name="Srinivasan R."/>
        </authorList>
    </citation>
    <scope>NUCLEOTIDE SEQUENCE</scope>
    <source>
        <strain evidence="3">PL_HMW_Pooled</strain>
        <tissue evidence="3">Head</tissue>
    </source>
</reference>
<reference evidence="3" key="2">
    <citation type="journal article" date="2023" name="BMC Genomics">
        <title>Pest status, molecular evolution, and epigenetic factors derived from the genome assembly of Frankliniella fusca, a thysanopteran phytovirus vector.</title>
        <authorList>
            <person name="Catto M.A."/>
            <person name="Labadie P.E."/>
            <person name="Jacobson A.L."/>
            <person name="Kennedy G.G."/>
            <person name="Srinivasan R."/>
            <person name="Hunt B.G."/>
        </authorList>
    </citation>
    <scope>NUCLEOTIDE SEQUENCE</scope>
    <source>
        <strain evidence="3">PL_HMW_Pooled</strain>
    </source>
</reference>
<evidence type="ECO:0000313" key="3">
    <source>
        <dbReference type="EMBL" id="KAK3929148.1"/>
    </source>
</evidence>
<dbReference type="AlphaFoldDB" id="A0AAE1LR83"/>
<dbReference type="Gene3D" id="3.30.420.10">
    <property type="entry name" value="Ribonuclease H-like superfamily/Ribonuclease H"/>
    <property type="match status" value="1"/>
</dbReference>